<keyword evidence="3" id="KW-1185">Reference proteome</keyword>
<proteinExistence type="predicted"/>
<name>A0A8T0IDJ8_CERPU</name>
<reference evidence="2" key="1">
    <citation type="submission" date="2020-06" db="EMBL/GenBank/DDBJ databases">
        <title>WGS assembly of Ceratodon purpureus strain R40.</title>
        <authorList>
            <person name="Carey S.B."/>
            <person name="Jenkins J."/>
            <person name="Shu S."/>
            <person name="Lovell J.T."/>
            <person name="Sreedasyam A."/>
            <person name="Maumus F."/>
            <person name="Tiley G.P."/>
            <person name="Fernandez-Pozo N."/>
            <person name="Barry K."/>
            <person name="Chen C."/>
            <person name="Wang M."/>
            <person name="Lipzen A."/>
            <person name="Daum C."/>
            <person name="Saski C.A."/>
            <person name="Payton A.C."/>
            <person name="Mcbreen J.C."/>
            <person name="Conrad R.E."/>
            <person name="Kollar L.M."/>
            <person name="Olsson S."/>
            <person name="Huttunen S."/>
            <person name="Landis J.B."/>
            <person name="Wickett N.J."/>
            <person name="Johnson M.G."/>
            <person name="Rensing S.A."/>
            <person name="Grimwood J."/>
            <person name="Schmutz J."/>
            <person name="Mcdaniel S.F."/>
        </authorList>
    </citation>
    <scope>NUCLEOTIDE SEQUENCE</scope>
    <source>
        <strain evidence="2">R40</strain>
    </source>
</reference>
<evidence type="ECO:0000256" key="1">
    <source>
        <dbReference type="ARBA" id="ARBA00023002"/>
    </source>
</evidence>
<keyword evidence="1" id="KW-0560">Oxidoreductase</keyword>
<dbReference type="SUPFAM" id="SSF51197">
    <property type="entry name" value="Clavaminate synthase-like"/>
    <property type="match status" value="1"/>
</dbReference>
<dbReference type="GO" id="GO:0016491">
    <property type="term" value="F:oxidoreductase activity"/>
    <property type="evidence" value="ECO:0007669"/>
    <property type="project" value="UniProtKB-KW"/>
</dbReference>
<dbReference type="EMBL" id="CM026424">
    <property type="protein sequence ID" value="KAG0580979.1"/>
    <property type="molecule type" value="Genomic_DNA"/>
</dbReference>
<dbReference type="Proteomes" id="UP000822688">
    <property type="component" value="Chromosome 4"/>
</dbReference>
<accession>A0A8T0IDJ8</accession>
<sequence>MSVGSAMVVSIQSLHPVSLCSLSKATERPVPKLLNPFFLSQSSPLHHSLTSTSASHVSTLGPTRGRAISMSLQMEEAATELEPELDIPSVVEITIPPESLAGFEADYERVSATWPADLATTVDDAKIEQFVSSAHALARRWLPQEVVSRLEAFIFDPNEPAALVIRGLPIDKELPPTGLDCHVKKSGSCVSETWLVGIGRIVGQVFTLKYLRGSRTGMGLLVRELYTTPDKVESISAEGSRQLLDMHVDFFQVGPELFPNVIGFMGIRGDRNKEGKTLLTENRKLYRMLDPADIELLRTEKITWGGAVFSFSAHVIEGSESNPRFNIFEENLPGVGGFENVVKGSPEAVAAYKRVKAIAATIVEGVWLGTGDVLLLNQKKASHGRSPYAAKYDGYDRWLQRTYINTGGFWQAGIVQWPSRTVPYP</sequence>
<protein>
    <recommendedName>
        <fullName evidence="4">TauD/TfdA-like domain-containing protein</fullName>
    </recommendedName>
</protein>
<evidence type="ECO:0000313" key="2">
    <source>
        <dbReference type="EMBL" id="KAG0580979.1"/>
    </source>
</evidence>
<organism evidence="2 3">
    <name type="scientific">Ceratodon purpureus</name>
    <name type="common">Fire moss</name>
    <name type="synonym">Dicranum purpureum</name>
    <dbReference type="NCBI Taxonomy" id="3225"/>
    <lineage>
        <taxon>Eukaryota</taxon>
        <taxon>Viridiplantae</taxon>
        <taxon>Streptophyta</taxon>
        <taxon>Embryophyta</taxon>
        <taxon>Bryophyta</taxon>
        <taxon>Bryophytina</taxon>
        <taxon>Bryopsida</taxon>
        <taxon>Dicranidae</taxon>
        <taxon>Pseudoditrichales</taxon>
        <taxon>Ditrichaceae</taxon>
        <taxon>Ceratodon</taxon>
    </lineage>
</organism>
<gene>
    <name evidence="2" type="ORF">KC19_4G215100</name>
</gene>
<evidence type="ECO:0008006" key="4">
    <source>
        <dbReference type="Google" id="ProtNLM"/>
    </source>
</evidence>
<dbReference type="Gene3D" id="3.60.130.10">
    <property type="entry name" value="Clavaminate synthase-like"/>
    <property type="match status" value="1"/>
</dbReference>
<evidence type="ECO:0000313" key="3">
    <source>
        <dbReference type="Proteomes" id="UP000822688"/>
    </source>
</evidence>
<comment type="caution">
    <text evidence="2">The sequence shown here is derived from an EMBL/GenBank/DDBJ whole genome shotgun (WGS) entry which is preliminary data.</text>
</comment>
<dbReference type="AlphaFoldDB" id="A0A8T0IDJ8"/>
<dbReference type="InterPro" id="IPR042098">
    <property type="entry name" value="TauD-like_sf"/>
</dbReference>